<gene>
    <name evidence="2" type="ORF">GL279_17350</name>
</gene>
<dbReference type="Pfam" id="PF00403">
    <property type="entry name" value="HMA"/>
    <property type="match status" value="1"/>
</dbReference>
<dbReference type="Gene3D" id="3.30.70.100">
    <property type="match status" value="1"/>
</dbReference>
<protein>
    <submittedName>
        <fullName evidence="2">Copper chaperone</fullName>
    </submittedName>
</protein>
<dbReference type="AlphaFoldDB" id="A0A844H8Z8"/>
<proteinExistence type="predicted"/>
<comment type="caution">
    <text evidence="2">The sequence shown here is derived from an EMBL/GenBank/DDBJ whole genome shotgun (WGS) entry which is preliminary data.</text>
</comment>
<keyword evidence="3" id="KW-1185">Reference proteome</keyword>
<dbReference type="CDD" id="cd00371">
    <property type="entry name" value="HMA"/>
    <property type="match status" value="1"/>
</dbReference>
<dbReference type="InterPro" id="IPR006121">
    <property type="entry name" value="HMA_dom"/>
</dbReference>
<name>A0A844H8Z8_9RHOB</name>
<dbReference type="GO" id="GO:0046872">
    <property type="term" value="F:metal ion binding"/>
    <property type="evidence" value="ECO:0007669"/>
    <property type="project" value="InterPro"/>
</dbReference>
<dbReference type="PROSITE" id="PS50846">
    <property type="entry name" value="HMA_2"/>
    <property type="match status" value="1"/>
</dbReference>
<reference evidence="2 3" key="1">
    <citation type="submission" date="2019-11" db="EMBL/GenBank/DDBJ databases">
        <authorList>
            <person name="Dong K."/>
        </authorList>
    </citation>
    <scope>NUCLEOTIDE SEQUENCE [LARGE SCALE GENOMIC DNA]</scope>
    <source>
        <strain evidence="2 3">JCM 17370</strain>
    </source>
</reference>
<dbReference type="OrthoDB" id="9801832at2"/>
<organism evidence="2 3">
    <name type="scientific">Paracoccus limosus</name>
    <dbReference type="NCBI Taxonomy" id="913252"/>
    <lineage>
        <taxon>Bacteria</taxon>
        <taxon>Pseudomonadati</taxon>
        <taxon>Pseudomonadota</taxon>
        <taxon>Alphaproteobacteria</taxon>
        <taxon>Rhodobacterales</taxon>
        <taxon>Paracoccaceae</taxon>
        <taxon>Paracoccus</taxon>
    </lineage>
</organism>
<evidence type="ECO:0000259" key="1">
    <source>
        <dbReference type="PROSITE" id="PS50846"/>
    </source>
</evidence>
<evidence type="ECO:0000313" key="3">
    <source>
        <dbReference type="Proteomes" id="UP000442533"/>
    </source>
</evidence>
<evidence type="ECO:0000313" key="2">
    <source>
        <dbReference type="EMBL" id="MTH36364.1"/>
    </source>
</evidence>
<accession>A0A844H8Z8</accession>
<sequence>MRFHVQDMTCKHCTATIEQAVTEAGGKATTDLASHQVEVEGLDAARAEQVIRDAGYSPVPA</sequence>
<dbReference type="SUPFAM" id="SSF55008">
    <property type="entry name" value="HMA, heavy metal-associated domain"/>
    <property type="match status" value="1"/>
</dbReference>
<dbReference type="InterPro" id="IPR036163">
    <property type="entry name" value="HMA_dom_sf"/>
</dbReference>
<dbReference type="RefSeq" id="WP_155065879.1">
    <property type="nucleotide sequence ID" value="NZ_WMIF01000035.1"/>
</dbReference>
<dbReference type="Proteomes" id="UP000442533">
    <property type="component" value="Unassembled WGS sequence"/>
</dbReference>
<feature type="domain" description="HMA" evidence="1">
    <location>
        <begin position="1"/>
        <end position="59"/>
    </location>
</feature>
<dbReference type="EMBL" id="WMIF01000035">
    <property type="protein sequence ID" value="MTH36364.1"/>
    <property type="molecule type" value="Genomic_DNA"/>
</dbReference>